<evidence type="ECO:0000313" key="2">
    <source>
        <dbReference type="Proteomes" id="UP000636960"/>
    </source>
</evidence>
<dbReference type="Proteomes" id="UP000636960">
    <property type="component" value="Unassembled WGS sequence"/>
</dbReference>
<name>A0A919K1B8_9ACTN</name>
<dbReference type="EMBL" id="BOMV01000051">
    <property type="protein sequence ID" value="GIE96828.1"/>
    <property type="molecule type" value="Genomic_DNA"/>
</dbReference>
<keyword evidence="2" id="KW-1185">Reference proteome</keyword>
<proteinExistence type="predicted"/>
<dbReference type="AlphaFoldDB" id="A0A919K1B8"/>
<gene>
    <name evidence="1" type="ORF">Ari01nite_42930</name>
</gene>
<comment type="caution">
    <text evidence="1">The sequence shown here is derived from an EMBL/GenBank/DDBJ whole genome shotgun (WGS) entry which is preliminary data.</text>
</comment>
<protein>
    <submittedName>
        <fullName evidence="1">Uncharacterized protein</fullName>
    </submittedName>
</protein>
<reference evidence="1" key="1">
    <citation type="submission" date="2021-01" db="EMBL/GenBank/DDBJ databases">
        <title>Whole genome shotgun sequence of Actinoplanes rishiriensis NBRC 108556.</title>
        <authorList>
            <person name="Komaki H."/>
            <person name="Tamura T."/>
        </authorList>
    </citation>
    <scope>NUCLEOTIDE SEQUENCE</scope>
    <source>
        <strain evidence="1">NBRC 108556</strain>
    </source>
</reference>
<evidence type="ECO:0000313" key="1">
    <source>
        <dbReference type="EMBL" id="GIE96828.1"/>
    </source>
</evidence>
<organism evidence="1 2">
    <name type="scientific">Paractinoplanes rishiriensis</name>
    <dbReference type="NCBI Taxonomy" id="1050105"/>
    <lineage>
        <taxon>Bacteria</taxon>
        <taxon>Bacillati</taxon>
        <taxon>Actinomycetota</taxon>
        <taxon>Actinomycetes</taxon>
        <taxon>Micromonosporales</taxon>
        <taxon>Micromonosporaceae</taxon>
        <taxon>Paractinoplanes</taxon>
    </lineage>
</organism>
<sequence>MADVSLGLGSTEVLSLGSGLALDAVGEGTLLGAVGVGTGGKWQLPHSGFVGFRVRIGLAFGVLLRVAGTVVFATGSVAAAALRVSVGAGPAPSPALGVYVVVAAGGAGKVSAAAGVSCSSDPRPCTTPR</sequence>
<accession>A0A919K1B8</accession>